<name>A0A3E0W6N3_9MICO</name>
<dbReference type="PANTHER" id="PTHR12149:SF8">
    <property type="entry name" value="PROTEIN-RIBULOSAMINE 3-KINASE"/>
    <property type="match status" value="1"/>
</dbReference>
<dbReference type="InterPro" id="IPR011009">
    <property type="entry name" value="Kinase-like_dom_sf"/>
</dbReference>
<dbReference type="InterPro" id="IPR016477">
    <property type="entry name" value="Fructo-/Ketosamine-3-kinase"/>
</dbReference>
<dbReference type="AlphaFoldDB" id="A0A3E0W6N3"/>
<keyword evidence="1 2" id="KW-0418">Kinase</keyword>
<accession>A0A3E0W6N3</accession>
<evidence type="ECO:0000313" key="2">
    <source>
        <dbReference type="EMBL" id="RFA24820.1"/>
    </source>
</evidence>
<comment type="caution">
    <text evidence="2">The sequence shown here is derived from an EMBL/GenBank/DDBJ whole genome shotgun (WGS) entry which is preliminary data.</text>
</comment>
<dbReference type="Gene3D" id="3.30.200.20">
    <property type="entry name" value="Phosphorylase Kinase, domain 1"/>
    <property type="match status" value="1"/>
</dbReference>
<evidence type="ECO:0000313" key="3">
    <source>
        <dbReference type="Proteomes" id="UP000257080"/>
    </source>
</evidence>
<dbReference type="SUPFAM" id="SSF56112">
    <property type="entry name" value="Protein kinase-like (PK-like)"/>
    <property type="match status" value="1"/>
</dbReference>
<dbReference type="GO" id="GO:0016301">
    <property type="term" value="F:kinase activity"/>
    <property type="evidence" value="ECO:0007669"/>
    <property type="project" value="UniProtKB-UniRule"/>
</dbReference>
<evidence type="ECO:0000256" key="1">
    <source>
        <dbReference type="PIRNR" id="PIRNR006221"/>
    </source>
</evidence>
<dbReference type="Gene3D" id="1.20.1270.240">
    <property type="match status" value="1"/>
</dbReference>
<dbReference type="EMBL" id="NBXE01000035">
    <property type="protein sequence ID" value="RFA24820.1"/>
    <property type="molecule type" value="Genomic_DNA"/>
</dbReference>
<sequence>MVGMGDGSSDGGGRVFEKRRADAPPGFFEAEAAGLAWLAAAGGSRVVGVVSVEPGRIRLERITEVSPSEPSARRFGAALATTHDAGAPAFGAAPPPFGADPPGGSVEPTAGSAGDSAPMFIGRRALPAALGTAWGRFYAEARVRPFLDPAERAGNLSRAARSVVEDACDRIADGEFDDGEPPARIHGDLWAGNVLFAAEGVVLIDPAAHGGHRETDLAMLALFGCPFLGSIVSAYEESHPLAPGWRERVPLHQLHPLAVHAAGHGPSYGHELERAALLTLAL</sequence>
<keyword evidence="1" id="KW-0808">Transferase</keyword>
<dbReference type="Proteomes" id="UP000257080">
    <property type="component" value="Unassembled WGS sequence"/>
</dbReference>
<dbReference type="Gene3D" id="1.10.510.10">
    <property type="entry name" value="Transferase(Phosphotransferase) domain 1"/>
    <property type="match status" value="1"/>
</dbReference>
<gene>
    <name evidence="2" type="ORF">B7R25_14690</name>
</gene>
<dbReference type="PIRSF" id="PIRSF006221">
    <property type="entry name" value="Ketosamine-3-kinase"/>
    <property type="match status" value="1"/>
</dbReference>
<protein>
    <submittedName>
        <fullName evidence="2">Fructosamine kinase</fullName>
    </submittedName>
</protein>
<dbReference type="Pfam" id="PF03881">
    <property type="entry name" value="Fructosamin_kin"/>
    <property type="match status" value="1"/>
</dbReference>
<comment type="similarity">
    <text evidence="1">Belongs to the fructosamine kinase family.</text>
</comment>
<reference evidence="2 3" key="1">
    <citation type="submission" date="2017-04" db="EMBL/GenBank/DDBJ databases">
        <title>Comparative genome analysis of Subtercola boreus.</title>
        <authorList>
            <person name="Cho Y.-J."/>
            <person name="Cho A."/>
            <person name="Kim O.-S."/>
            <person name="Lee J.-I."/>
        </authorList>
    </citation>
    <scope>NUCLEOTIDE SEQUENCE [LARGE SCALE GENOMIC DNA]</scope>
    <source>
        <strain evidence="2 3">P28004</strain>
    </source>
</reference>
<proteinExistence type="inferred from homology"/>
<organism evidence="2 3">
    <name type="scientific">Subtercola boreus</name>
    <dbReference type="NCBI Taxonomy" id="120213"/>
    <lineage>
        <taxon>Bacteria</taxon>
        <taxon>Bacillati</taxon>
        <taxon>Actinomycetota</taxon>
        <taxon>Actinomycetes</taxon>
        <taxon>Micrococcales</taxon>
        <taxon>Microbacteriaceae</taxon>
        <taxon>Subtercola</taxon>
    </lineage>
</organism>
<dbReference type="PANTHER" id="PTHR12149">
    <property type="entry name" value="FRUCTOSAMINE 3 KINASE-RELATED PROTEIN"/>
    <property type="match status" value="1"/>
</dbReference>